<dbReference type="Pfam" id="PF12796">
    <property type="entry name" value="Ank_2"/>
    <property type="match status" value="1"/>
</dbReference>
<dbReference type="GO" id="GO:0004842">
    <property type="term" value="F:ubiquitin-protein transferase activity"/>
    <property type="evidence" value="ECO:0007669"/>
    <property type="project" value="TreeGrafter"/>
</dbReference>
<feature type="domain" description="BRCT" evidence="10">
    <location>
        <begin position="341"/>
        <end position="436"/>
    </location>
</feature>
<dbReference type="PANTHER" id="PTHR24171">
    <property type="entry name" value="ANKYRIN REPEAT DOMAIN-CONTAINING PROTEIN 39-RELATED"/>
    <property type="match status" value="1"/>
</dbReference>
<dbReference type="InterPro" id="IPR002110">
    <property type="entry name" value="Ankyrin_rpt"/>
</dbReference>
<dbReference type="PROSITE" id="PS50089">
    <property type="entry name" value="ZF_RING_2"/>
    <property type="match status" value="1"/>
</dbReference>
<feature type="repeat" description="ANK" evidence="6">
    <location>
        <begin position="249"/>
        <end position="281"/>
    </location>
</feature>
<dbReference type="InterPro" id="IPR013083">
    <property type="entry name" value="Znf_RING/FYVE/PHD"/>
</dbReference>
<dbReference type="PRINTS" id="PR01415">
    <property type="entry name" value="ANKYRIN"/>
</dbReference>
<dbReference type="SMART" id="SM00292">
    <property type="entry name" value="BRCT"/>
    <property type="match status" value="2"/>
</dbReference>
<dbReference type="SUPFAM" id="SSF52113">
    <property type="entry name" value="BRCT domain"/>
    <property type="match status" value="1"/>
</dbReference>
<evidence type="ECO:0000256" key="4">
    <source>
        <dbReference type="ARBA" id="ARBA00022833"/>
    </source>
</evidence>
<evidence type="ECO:0000256" key="8">
    <source>
        <dbReference type="SAM" id="MobiDB-lite"/>
    </source>
</evidence>
<dbReference type="InterPro" id="IPR036420">
    <property type="entry name" value="BRCT_dom_sf"/>
</dbReference>
<dbReference type="InterPro" id="IPR001841">
    <property type="entry name" value="Znf_RING"/>
</dbReference>
<protein>
    <recommendedName>
        <fullName evidence="12">RING-type E3 ubiquitin transferase BRCA1</fullName>
    </recommendedName>
</protein>
<dbReference type="PROSITE" id="PS00518">
    <property type="entry name" value="ZF_RING_1"/>
    <property type="match status" value="1"/>
</dbReference>
<dbReference type="Gene3D" id="3.40.50.10190">
    <property type="entry name" value="BRCT domain"/>
    <property type="match status" value="2"/>
</dbReference>
<dbReference type="GO" id="GO:0008270">
    <property type="term" value="F:zinc ion binding"/>
    <property type="evidence" value="ECO:0007669"/>
    <property type="project" value="UniProtKB-KW"/>
</dbReference>
<evidence type="ECO:0000256" key="5">
    <source>
        <dbReference type="ARBA" id="ARBA00023043"/>
    </source>
</evidence>
<dbReference type="SUPFAM" id="SSF48403">
    <property type="entry name" value="Ankyrin repeat"/>
    <property type="match status" value="1"/>
</dbReference>
<evidence type="ECO:0000256" key="7">
    <source>
        <dbReference type="PROSITE-ProRule" id="PRU00175"/>
    </source>
</evidence>
<dbReference type="Gene3D" id="1.25.40.20">
    <property type="entry name" value="Ankyrin repeat-containing domain"/>
    <property type="match status" value="1"/>
</dbReference>
<reference evidence="11" key="1">
    <citation type="submission" date="2015-11" db="EMBL/GenBank/DDBJ databases">
        <title>De novo transcriptome assembly of four potential Pierce s Disease insect vectors from Arizona vineyards.</title>
        <authorList>
            <person name="Tassone E.E."/>
        </authorList>
    </citation>
    <scope>NUCLEOTIDE SEQUENCE</scope>
</reference>
<dbReference type="Gene3D" id="3.30.40.10">
    <property type="entry name" value="Zinc/RING finger domain, C3HC4 (zinc finger)"/>
    <property type="match status" value="1"/>
</dbReference>
<proteinExistence type="predicted"/>
<dbReference type="InterPro" id="IPR036770">
    <property type="entry name" value="Ankyrin_rpt-contain_sf"/>
</dbReference>
<dbReference type="Pfam" id="PF00023">
    <property type="entry name" value="Ank"/>
    <property type="match status" value="1"/>
</dbReference>
<dbReference type="InterPro" id="IPR001357">
    <property type="entry name" value="BRCT_dom"/>
</dbReference>
<evidence type="ECO:0000256" key="2">
    <source>
        <dbReference type="ARBA" id="ARBA00022737"/>
    </source>
</evidence>
<evidence type="ECO:0000256" key="6">
    <source>
        <dbReference type="PROSITE-ProRule" id="PRU00023"/>
    </source>
</evidence>
<feature type="compositionally biased region" description="Basic and acidic residues" evidence="8">
    <location>
        <begin position="89"/>
        <end position="99"/>
    </location>
</feature>
<feature type="domain" description="RING-type" evidence="9">
    <location>
        <begin position="18"/>
        <end position="52"/>
    </location>
</feature>
<name>A0A1B6GHQ6_9HEMI</name>
<dbReference type="AlphaFoldDB" id="A0A1B6GHQ6"/>
<sequence length="569" mass="63925">MWVNTKPVLNALESKLKCLICKKLPVNPHMLWCKHSFCKECILRMRLCPECSFTVVPTEVIPDIMMIKMLDLMKITYEITKCKNIQESEDVKRAQEKSRNPTGSLEENCTKNGPTPVKPSTKTSSESIEDAITKSNLTEMKTPKRNVRKKLSDSHCTPNVDSKERKRSVVSLKKIKKDHFKTGTLTPKSSSKNSNVKSHVLFSAKKSQSTNKVNVKGETPLQIACRQGKLDLVQRLLREGAETNVKDYANWTPLCDAVGQGHLEIVRALLEAGAAVNTPANLNTTALIEAVMRKDKTMVQLLLRHGADMHQRTALNNTALSIADDEIRALMLAEDRVAICPHPRIITAPRAVLTIKLQEDHISQVMSLCKKFNLTLYTTFTEDVTHIVVEKTLQNTCHGSVDVMMGILNGCSVVGVDWVSACLETDSLLPVDTYQPCGTDDLPDTNVFHKARLNRESLLPRLFDGCHMSLLQEMTWPALHRRDVVELIQAAGARYQARPCDAERIPVNEQTVMFHTDPTSPLGMVSHIILYQAGPNEPKLKYNMKHVKSFSVSWFLRCIKTFSVELFEL</sequence>
<dbReference type="GO" id="GO:0031436">
    <property type="term" value="C:BRCA1-BARD1 complex"/>
    <property type="evidence" value="ECO:0007669"/>
    <property type="project" value="TreeGrafter"/>
</dbReference>
<dbReference type="SMART" id="SM00184">
    <property type="entry name" value="RING"/>
    <property type="match status" value="1"/>
</dbReference>
<dbReference type="GO" id="GO:0070531">
    <property type="term" value="C:BRCA1-A complex"/>
    <property type="evidence" value="ECO:0007669"/>
    <property type="project" value="TreeGrafter"/>
</dbReference>
<feature type="compositionally biased region" description="Polar residues" evidence="8">
    <location>
        <begin position="100"/>
        <end position="126"/>
    </location>
</feature>
<keyword evidence="2" id="KW-0677">Repeat</keyword>
<evidence type="ECO:0000256" key="1">
    <source>
        <dbReference type="ARBA" id="ARBA00022723"/>
    </source>
</evidence>
<evidence type="ECO:0000313" key="11">
    <source>
        <dbReference type="EMBL" id="JAS61972.1"/>
    </source>
</evidence>
<feature type="region of interest" description="Disordered" evidence="8">
    <location>
        <begin position="89"/>
        <end position="168"/>
    </location>
</feature>
<evidence type="ECO:0000259" key="10">
    <source>
        <dbReference type="PROSITE" id="PS50172"/>
    </source>
</evidence>
<dbReference type="SUPFAM" id="SSF57850">
    <property type="entry name" value="RING/U-box"/>
    <property type="match status" value="1"/>
</dbReference>
<dbReference type="InterPro" id="IPR017907">
    <property type="entry name" value="Znf_RING_CS"/>
</dbReference>
<dbReference type="PROSITE" id="PS50172">
    <property type="entry name" value="BRCT"/>
    <property type="match status" value="1"/>
</dbReference>
<evidence type="ECO:0000259" key="9">
    <source>
        <dbReference type="PROSITE" id="PS50089"/>
    </source>
</evidence>
<dbReference type="GO" id="GO:0085020">
    <property type="term" value="P:protein K6-linked ubiquitination"/>
    <property type="evidence" value="ECO:0007669"/>
    <property type="project" value="TreeGrafter"/>
</dbReference>
<dbReference type="SMART" id="SM00248">
    <property type="entry name" value="ANK"/>
    <property type="match status" value="3"/>
</dbReference>
<dbReference type="PROSITE" id="PS50297">
    <property type="entry name" value="ANK_REP_REGION"/>
    <property type="match status" value="2"/>
</dbReference>
<dbReference type="PROSITE" id="PS50088">
    <property type="entry name" value="ANK_REPEAT"/>
    <property type="match status" value="3"/>
</dbReference>
<evidence type="ECO:0000256" key="3">
    <source>
        <dbReference type="ARBA" id="ARBA00022771"/>
    </source>
</evidence>
<dbReference type="EMBL" id="GECZ01007797">
    <property type="protein sequence ID" value="JAS61972.1"/>
    <property type="molecule type" value="Transcribed_RNA"/>
</dbReference>
<organism evidence="11">
    <name type="scientific">Cuerna arida</name>
    <dbReference type="NCBI Taxonomy" id="1464854"/>
    <lineage>
        <taxon>Eukaryota</taxon>
        <taxon>Metazoa</taxon>
        <taxon>Ecdysozoa</taxon>
        <taxon>Arthropoda</taxon>
        <taxon>Hexapoda</taxon>
        <taxon>Insecta</taxon>
        <taxon>Pterygota</taxon>
        <taxon>Neoptera</taxon>
        <taxon>Paraneoptera</taxon>
        <taxon>Hemiptera</taxon>
        <taxon>Auchenorrhyncha</taxon>
        <taxon>Membracoidea</taxon>
        <taxon>Cicadellidae</taxon>
        <taxon>Cicadellinae</taxon>
        <taxon>Proconiini</taxon>
        <taxon>Cuerna</taxon>
    </lineage>
</organism>
<keyword evidence="5 6" id="KW-0040">ANK repeat</keyword>
<evidence type="ECO:0008006" key="12">
    <source>
        <dbReference type="Google" id="ProtNLM"/>
    </source>
</evidence>
<feature type="repeat" description="ANK" evidence="6">
    <location>
        <begin position="282"/>
        <end position="314"/>
    </location>
</feature>
<gene>
    <name evidence="11" type="ORF">g.48766</name>
</gene>
<keyword evidence="3 7" id="KW-0863">Zinc-finger</keyword>
<keyword evidence="4" id="KW-0862">Zinc</keyword>
<feature type="repeat" description="ANK" evidence="6">
    <location>
        <begin position="216"/>
        <end position="248"/>
    </location>
</feature>
<keyword evidence="1" id="KW-0479">Metal-binding</keyword>
<dbReference type="PANTHER" id="PTHR24171:SF8">
    <property type="entry name" value="BRCA1-ASSOCIATED RING DOMAIN PROTEIN 1"/>
    <property type="match status" value="1"/>
</dbReference>
<accession>A0A1B6GHQ6</accession>